<gene>
    <name evidence="1" type="ORF">DP131_05265</name>
</gene>
<reference evidence="1 2" key="1">
    <citation type="submission" date="2018-06" db="EMBL/GenBank/DDBJ databases">
        <title>Genome conservation of Clostridium tetani.</title>
        <authorList>
            <person name="Bruggemann H."/>
            <person name="Popoff M.R."/>
        </authorList>
    </citation>
    <scope>NUCLEOTIDE SEQUENCE [LARGE SCALE GENOMIC DNA]</scope>
    <source>
        <strain evidence="1 2">63.05</strain>
    </source>
</reference>
<dbReference type="RefSeq" id="WP_128993012.1">
    <property type="nucleotide sequence ID" value="NZ_QMAU01000022.1"/>
</dbReference>
<name>A0ABY0EQX0_CLOTA</name>
<evidence type="ECO:0000313" key="1">
    <source>
        <dbReference type="EMBL" id="RXI57411.1"/>
    </source>
</evidence>
<accession>A0ABY0EQX0</accession>
<dbReference type="EMBL" id="QMAU01000022">
    <property type="protein sequence ID" value="RXI57411.1"/>
    <property type="molecule type" value="Genomic_DNA"/>
</dbReference>
<sequence length="69" mass="8502">MDFDWLFYISKVHLHYTREEFWEATHAEIYKMWKAHIKFNGWKINDNDENNTVSDANYKKVNIEDISFL</sequence>
<organism evidence="1 2">
    <name type="scientific">Clostridium tetani</name>
    <dbReference type="NCBI Taxonomy" id="1513"/>
    <lineage>
        <taxon>Bacteria</taxon>
        <taxon>Bacillati</taxon>
        <taxon>Bacillota</taxon>
        <taxon>Clostridia</taxon>
        <taxon>Eubacteriales</taxon>
        <taxon>Clostridiaceae</taxon>
        <taxon>Clostridium</taxon>
    </lineage>
</organism>
<protein>
    <submittedName>
        <fullName evidence="1">Uncharacterized protein</fullName>
    </submittedName>
</protein>
<comment type="caution">
    <text evidence="1">The sequence shown here is derived from an EMBL/GenBank/DDBJ whole genome shotgun (WGS) entry which is preliminary data.</text>
</comment>
<evidence type="ECO:0000313" key="2">
    <source>
        <dbReference type="Proteomes" id="UP000290273"/>
    </source>
</evidence>
<dbReference type="Proteomes" id="UP000290273">
    <property type="component" value="Unassembled WGS sequence"/>
</dbReference>
<proteinExistence type="predicted"/>